<protein>
    <submittedName>
        <fullName evidence="2">Uncharacterized protein</fullName>
    </submittedName>
</protein>
<dbReference type="AlphaFoldDB" id="A0AAV4REP0"/>
<feature type="compositionally biased region" description="Basic and acidic residues" evidence="1">
    <location>
        <begin position="83"/>
        <end position="102"/>
    </location>
</feature>
<feature type="region of interest" description="Disordered" evidence="1">
    <location>
        <begin position="83"/>
        <end position="141"/>
    </location>
</feature>
<sequence length="141" mass="16645">MSREKSRRGRPQDISPTHSRPRVLNTCSFTKSPYAPKVLRFFCNISTHQGFFFPQHSKKKNSTPKAFEQSFNYSGVCGVAFDRKHFPSSTKNDRGRRNESKTMHRKNAKNHLEHRKEKKEERTCHPHKIKEESEEEERRAS</sequence>
<keyword evidence="3" id="KW-1185">Reference proteome</keyword>
<comment type="caution">
    <text evidence="2">The sequence shown here is derived from an EMBL/GenBank/DDBJ whole genome shotgun (WGS) entry which is preliminary data.</text>
</comment>
<name>A0AAV4REP0_9ARAC</name>
<feature type="compositionally biased region" description="Basic and acidic residues" evidence="1">
    <location>
        <begin position="110"/>
        <end position="124"/>
    </location>
</feature>
<dbReference type="EMBL" id="BPLQ01005946">
    <property type="protein sequence ID" value="GIY18791.1"/>
    <property type="molecule type" value="Genomic_DNA"/>
</dbReference>
<organism evidence="2 3">
    <name type="scientific">Caerostris darwini</name>
    <dbReference type="NCBI Taxonomy" id="1538125"/>
    <lineage>
        <taxon>Eukaryota</taxon>
        <taxon>Metazoa</taxon>
        <taxon>Ecdysozoa</taxon>
        <taxon>Arthropoda</taxon>
        <taxon>Chelicerata</taxon>
        <taxon>Arachnida</taxon>
        <taxon>Araneae</taxon>
        <taxon>Araneomorphae</taxon>
        <taxon>Entelegynae</taxon>
        <taxon>Araneoidea</taxon>
        <taxon>Araneidae</taxon>
        <taxon>Caerostris</taxon>
    </lineage>
</organism>
<evidence type="ECO:0000256" key="1">
    <source>
        <dbReference type="SAM" id="MobiDB-lite"/>
    </source>
</evidence>
<proteinExistence type="predicted"/>
<evidence type="ECO:0000313" key="3">
    <source>
        <dbReference type="Proteomes" id="UP001054837"/>
    </source>
</evidence>
<gene>
    <name evidence="2" type="ORF">CDAR_580441</name>
</gene>
<feature type="region of interest" description="Disordered" evidence="1">
    <location>
        <begin position="1"/>
        <end position="22"/>
    </location>
</feature>
<evidence type="ECO:0000313" key="2">
    <source>
        <dbReference type="EMBL" id="GIY18791.1"/>
    </source>
</evidence>
<accession>A0AAV4REP0</accession>
<dbReference type="Proteomes" id="UP001054837">
    <property type="component" value="Unassembled WGS sequence"/>
</dbReference>
<reference evidence="2 3" key="1">
    <citation type="submission" date="2021-06" db="EMBL/GenBank/DDBJ databases">
        <title>Caerostris darwini draft genome.</title>
        <authorList>
            <person name="Kono N."/>
            <person name="Arakawa K."/>
        </authorList>
    </citation>
    <scope>NUCLEOTIDE SEQUENCE [LARGE SCALE GENOMIC DNA]</scope>
</reference>